<dbReference type="PIRSF" id="PIRSF005276">
    <property type="entry name" value="SspB"/>
    <property type="match status" value="1"/>
</dbReference>
<protein>
    <submittedName>
        <fullName evidence="1">Stringent starvation protein B</fullName>
    </submittedName>
</protein>
<name>M1LTA8_9PROT</name>
<reference evidence="1 2" key="1">
    <citation type="journal article" date="2013" name="Genome Biol. Evol.">
        <title>Genome evolution and phylogenomic analysis of candidatus kinetoplastibacterium, the betaproteobacterial endosymbionts of strigomonas and angomonas.</title>
        <authorList>
            <person name="Alves J.M."/>
            <person name="Serrano M.G."/>
            <person name="Maia da Silva F."/>
            <person name="Voegtly L.J."/>
            <person name="Matveyev A.V."/>
            <person name="Teixeira M.M."/>
            <person name="Camargo E.P."/>
            <person name="Buck G.A."/>
        </authorList>
    </citation>
    <scope>NUCLEOTIDE SEQUENCE [LARGE SCALE GENOMIC DNA]</scope>
    <source>
        <strain evidence="1 2">TCC079E</strain>
    </source>
</reference>
<dbReference type="InterPro" id="IPR007481">
    <property type="entry name" value="SspB"/>
</dbReference>
<dbReference type="InterPro" id="IPR036760">
    <property type="entry name" value="SspB-like_sf"/>
</dbReference>
<dbReference type="RefSeq" id="WP_015395985.1">
    <property type="nucleotide sequence ID" value="NC_020294.1"/>
</dbReference>
<accession>M1LTA8</accession>
<dbReference type="HOGENOM" id="CLU_118425_2_1_4"/>
<keyword evidence="2" id="KW-1185">Reference proteome</keyword>
<dbReference type="SUPFAM" id="SSF101738">
    <property type="entry name" value="SspB-like"/>
    <property type="match status" value="1"/>
</dbReference>
<dbReference type="Proteomes" id="UP000011547">
    <property type="component" value="Chromosome"/>
</dbReference>
<dbReference type="OrthoDB" id="9797358at2"/>
<evidence type="ECO:0000313" key="1">
    <source>
        <dbReference type="EMBL" id="AGF46574.1"/>
    </source>
</evidence>
<gene>
    <name evidence="1" type="ORF">CDSE_0219</name>
</gene>
<dbReference type="PANTHER" id="PTHR37486:SF1">
    <property type="entry name" value="STRINGENT STARVATION PROTEIN B"/>
    <property type="match status" value="1"/>
</dbReference>
<dbReference type="STRING" id="1208919.CDSE_0219"/>
<organism evidence="1 2">
    <name type="scientific">Candidatus Kinetoplastidibacterium desouzai TCC079E</name>
    <dbReference type="NCBI Taxonomy" id="1208919"/>
    <lineage>
        <taxon>Bacteria</taxon>
        <taxon>Pseudomonadati</taxon>
        <taxon>Pseudomonadota</taxon>
        <taxon>Betaproteobacteria</taxon>
        <taxon>Candidatus Kinetoplastidibacterium</taxon>
    </lineage>
</organism>
<dbReference type="AlphaFoldDB" id="M1LTA8"/>
<dbReference type="Pfam" id="PF04386">
    <property type="entry name" value="SspB"/>
    <property type="match status" value="1"/>
</dbReference>
<dbReference type="EMBL" id="CP003803">
    <property type="protein sequence ID" value="AGF46574.1"/>
    <property type="molecule type" value="Genomic_DNA"/>
</dbReference>
<dbReference type="eggNOG" id="COG2969">
    <property type="taxonomic scope" value="Bacteria"/>
</dbReference>
<sequence length="120" mass="13836">MNKISTKPYFIRAIFDWCVDNNYSPYIFVDVNKDTIVPINHIQNGKIILNISNEATNNLIIDNIKISFQTRFNGVLENIFIPIDRIISIYAQETGEGMQFTISEEVSTIKKEKKSFSIVE</sequence>
<proteinExistence type="predicted"/>
<dbReference type="PATRIC" id="fig|1208919.3.peg.12"/>
<dbReference type="PANTHER" id="PTHR37486">
    <property type="entry name" value="STRINGENT STARVATION PROTEIN B"/>
    <property type="match status" value="1"/>
</dbReference>
<dbReference type="KEGG" id="kde:CDSE_0219"/>
<evidence type="ECO:0000313" key="2">
    <source>
        <dbReference type="Proteomes" id="UP000011547"/>
    </source>
</evidence>
<dbReference type="NCBIfam" id="NF008769">
    <property type="entry name" value="PRK11798.2-5"/>
    <property type="match status" value="1"/>
</dbReference>
<dbReference type="Gene3D" id="2.30.30.220">
    <property type="entry name" value="SspB-like"/>
    <property type="match status" value="1"/>
</dbReference>